<reference evidence="3 4" key="1">
    <citation type="journal article" date="2016" name="Genome Biol. Evol.">
        <title>Divergent and convergent evolution of fungal pathogenicity.</title>
        <authorList>
            <person name="Shang Y."/>
            <person name="Xiao G."/>
            <person name="Zheng P."/>
            <person name="Cen K."/>
            <person name="Zhan S."/>
            <person name="Wang C."/>
        </authorList>
    </citation>
    <scope>NUCLEOTIDE SEQUENCE [LARGE SCALE GENOMIC DNA]</scope>
    <source>
        <strain evidence="3 4">RCEF 2490</strain>
    </source>
</reference>
<feature type="compositionally biased region" description="Basic and acidic residues" evidence="2">
    <location>
        <begin position="423"/>
        <end position="437"/>
    </location>
</feature>
<feature type="coiled-coil region" evidence="1">
    <location>
        <begin position="115"/>
        <end position="142"/>
    </location>
</feature>
<dbReference type="Proteomes" id="UP000078544">
    <property type="component" value="Unassembled WGS sequence"/>
</dbReference>
<feature type="region of interest" description="Disordered" evidence="2">
    <location>
        <begin position="47"/>
        <end position="97"/>
    </location>
</feature>
<feature type="compositionally biased region" description="Polar residues" evidence="2">
    <location>
        <begin position="378"/>
        <end position="409"/>
    </location>
</feature>
<accession>A0A166UBC7</accession>
<organism evidence="3 4">
    <name type="scientific">Moelleriella libera RCEF 2490</name>
    <dbReference type="NCBI Taxonomy" id="1081109"/>
    <lineage>
        <taxon>Eukaryota</taxon>
        <taxon>Fungi</taxon>
        <taxon>Dikarya</taxon>
        <taxon>Ascomycota</taxon>
        <taxon>Pezizomycotina</taxon>
        <taxon>Sordariomycetes</taxon>
        <taxon>Hypocreomycetidae</taxon>
        <taxon>Hypocreales</taxon>
        <taxon>Clavicipitaceae</taxon>
        <taxon>Moelleriella</taxon>
    </lineage>
</organism>
<keyword evidence="1" id="KW-0175">Coiled coil</keyword>
<evidence type="ECO:0000256" key="1">
    <source>
        <dbReference type="SAM" id="Coils"/>
    </source>
</evidence>
<dbReference type="STRING" id="1081109.A0A166UBC7"/>
<feature type="region of interest" description="Disordered" evidence="2">
    <location>
        <begin position="610"/>
        <end position="631"/>
    </location>
</feature>
<sequence length="832" mass="91004">MAQSSTATSSFPRTELESSKLSEREAFEVRQYEKILRLQKVFLDGKHPLNTAVPGADASATSKSQKSPFKCDGANAPSKIDKDGVVNGTSSDQAVSSGSVEFDPVLLEKSGQLVRAELQLQRQRLEQALRKEVEQRRSAKAALSEPTSDLDLSDVLAKALTLVRATMTRHTDGEGTKVDDNASDSLDASTFYSSRHDTPESHLTSRLCDKSDDVPDTNPVTRDTRPGESLHQANQQGPPRAPTPAAQKKPTVISSQPLTIEMAAQVASANPLAPQISIVPGLNNYVQTPAQPLGVGNPPDGGDLIRPNDAHRHNAPAARPDIPSLASQSANDTRATSHPPSPLIRNHALQPVAPQPTNPTSIRALTAASPAIHEESSIPGQRSSMGTSAQVAALRNETNAVSSPDSSSHGGKRKGKKNKRKADRQAADVETVPRVKTEPQSPSPLDAPSQIRPRKRQRHGQDASTALEIEPRYEAATAPGPSARFVPDHVEDAGLVGYATTPGYPQRAYSSTAASHVRYSDGQYYAQSWVPIEDPARRPGHAATQYQAGFARAVSQAIVPESYQAGSHPYRDYRDGPRMTAHPDDETFLAPPRPTTARILVDAYGREYIEPSHHSPSRLSAASPSRHGEHEAVYERIPPQAYSRFPAPAPYPEGSIAYAAPPQAYTMPRRIVTQPQYPPHDYRDANQREFSARPLSTAGEFVQVVTPQERRYREDGYIMRSASVRPAQPVRYQVPPDYGREQSVRPELQRPVDYRASVHPEGRHEVAQPYLREYRPAQVQEPVMQRGFSARPADPPQTEQRRAAEDIAYVARPSLATQEIVYADDVGREIYR</sequence>
<comment type="caution">
    <text evidence="3">The sequence shown here is derived from an EMBL/GenBank/DDBJ whole genome shotgun (WGS) entry which is preliminary data.</text>
</comment>
<dbReference type="AlphaFoldDB" id="A0A166UBC7"/>
<feature type="region of interest" description="Disordered" evidence="2">
    <location>
        <begin position="190"/>
        <end position="252"/>
    </location>
</feature>
<dbReference type="OrthoDB" id="5333304at2759"/>
<protein>
    <submittedName>
        <fullName evidence="3">Uncharacterized protein</fullName>
    </submittedName>
</protein>
<feature type="compositionally biased region" description="Polar residues" evidence="2">
    <location>
        <begin position="1"/>
        <end position="12"/>
    </location>
</feature>
<proteinExistence type="predicted"/>
<feature type="compositionally biased region" description="Polar residues" evidence="2">
    <location>
        <begin position="325"/>
        <end position="338"/>
    </location>
</feature>
<name>A0A166UBC7_9HYPO</name>
<gene>
    <name evidence="3" type="ORF">AAL_01631</name>
</gene>
<feature type="region of interest" description="Disordered" evidence="2">
    <location>
        <begin position="1"/>
        <end position="23"/>
    </location>
</feature>
<evidence type="ECO:0000313" key="3">
    <source>
        <dbReference type="EMBL" id="OAA32299.1"/>
    </source>
</evidence>
<evidence type="ECO:0000256" key="2">
    <source>
        <dbReference type="SAM" id="MobiDB-lite"/>
    </source>
</evidence>
<feature type="region of interest" description="Disordered" evidence="2">
    <location>
        <begin position="290"/>
        <end position="471"/>
    </location>
</feature>
<keyword evidence="4" id="KW-1185">Reference proteome</keyword>
<feature type="compositionally biased region" description="Basic and acidic residues" evidence="2">
    <location>
        <begin position="14"/>
        <end position="23"/>
    </location>
</feature>
<evidence type="ECO:0000313" key="4">
    <source>
        <dbReference type="Proteomes" id="UP000078544"/>
    </source>
</evidence>
<dbReference type="EMBL" id="AZGY01000002">
    <property type="protein sequence ID" value="OAA32299.1"/>
    <property type="molecule type" value="Genomic_DNA"/>
</dbReference>
<feature type="compositionally biased region" description="Polar residues" evidence="2">
    <location>
        <begin position="87"/>
        <end position="97"/>
    </location>
</feature>
<feature type="compositionally biased region" description="Basic residues" evidence="2">
    <location>
        <begin position="410"/>
        <end position="422"/>
    </location>
</feature>